<sequence length="156" mass="16502">MTAVRRWQLAFIAVGVLVIGLGGLVLLLDVNPARYLGIALWFAGALVLHDAVLAPIVLGVHLLLRRVGRRVPLSVVLILQAALVVAALVTALVLPEILKQGIGSANPTILPLDYAGNLIRFQAGLALVTAAAIAVVLARGRREHVERPRRDDPDGG</sequence>
<gene>
    <name evidence="2" type="ORF">GCM10025874_25720</name>
</gene>
<dbReference type="Proteomes" id="UP001157160">
    <property type="component" value="Unassembled WGS sequence"/>
</dbReference>
<dbReference type="AlphaFoldDB" id="A0AA37UFG4"/>
<dbReference type="EMBL" id="BSUL01000001">
    <property type="protein sequence ID" value="GMA29319.1"/>
    <property type="molecule type" value="Genomic_DNA"/>
</dbReference>
<dbReference type="RefSeq" id="WP_284233306.1">
    <property type="nucleotide sequence ID" value="NZ_BSUL01000001.1"/>
</dbReference>
<accession>A0AA37UFG4</accession>
<protein>
    <submittedName>
        <fullName evidence="2">Uncharacterized protein</fullName>
    </submittedName>
</protein>
<comment type="caution">
    <text evidence="2">The sequence shown here is derived from an EMBL/GenBank/DDBJ whole genome shotgun (WGS) entry which is preliminary data.</text>
</comment>
<keyword evidence="3" id="KW-1185">Reference proteome</keyword>
<organism evidence="2 3">
    <name type="scientific">Arenivirga flava</name>
    <dbReference type="NCBI Taxonomy" id="1930060"/>
    <lineage>
        <taxon>Bacteria</taxon>
        <taxon>Bacillati</taxon>
        <taxon>Actinomycetota</taxon>
        <taxon>Actinomycetes</taxon>
        <taxon>Micrococcales</taxon>
        <taxon>Microbacteriaceae</taxon>
        <taxon>Arenivirga</taxon>
    </lineage>
</organism>
<keyword evidence="1" id="KW-0812">Transmembrane</keyword>
<proteinExistence type="predicted"/>
<evidence type="ECO:0000256" key="1">
    <source>
        <dbReference type="SAM" id="Phobius"/>
    </source>
</evidence>
<keyword evidence="1" id="KW-0472">Membrane</keyword>
<evidence type="ECO:0000313" key="2">
    <source>
        <dbReference type="EMBL" id="GMA29319.1"/>
    </source>
</evidence>
<reference evidence="2 3" key="1">
    <citation type="journal article" date="2014" name="Int. J. Syst. Evol. Microbiol.">
        <title>Complete genome sequence of Corynebacterium casei LMG S-19264T (=DSM 44701T), isolated from a smear-ripened cheese.</title>
        <authorList>
            <consortium name="US DOE Joint Genome Institute (JGI-PGF)"/>
            <person name="Walter F."/>
            <person name="Albersmeier A."/>
            <person name="Kalinowski J."/>
            <person name="Ruckert C."/>
        </authorList>
    </citation>
    <scope>NUCLEOTIDE SEQUENCE [LARGE SCALE GENOMIC DNA]</scope>
    <source>
        <strain evidence="2 3">NBRC 112289</strain>
    </source>
</reference>
<feature type="transmembrane region" description="Helical" evidence="1">
    <location>
        <begin position="76"/>
        <end position="98"/>
    </location>
</feature>
<name>A0AA37UFG4_9MICO</name>
<keyword evidence="1" id="KW-1133">Transmembrane helix</keyword>
<evidence type="ECO:0000313" key="3">
    <source>
        <dbReference type="Proteomes" id="UP001157160"/>
    </source>
</evidence>
<feature type="transmembrane region" description="Helical" evidence="1">
    <location>
        <begin position="118"/>
        <end position="140"/>
    </location>
</feature>
<feature type="transmembrane region" description="Helical" evidence="1">
    <location>
        <begin position="7"/>
        <end position="28"/>
    </location>
</feature>
<feature type="transmembrane region" description="Helical" evidence="1">
    <location>
        <begin position="40"/>
        <end position="64"/>
    </location>
</feature>